<reference evidence="1" key="1">
    <citation type="submission" date="2016-08" db="EMBL/GenBank/DDBJ databases">
        <authorList>
            <person name="Ngugi D.K."/>
            <person name="Miyake S."/>
            <person name="Stingl U."/>
        </authorList>
    </citation>
    <scope>NUCLEOTIDE SEQUENCE</scope>
    <source>
        <strain evidence="1">SCG-B11WGA-EpuloA1</strain>
    </source>
</reference>
<proteinExistence type="predicted"/>
<keyword evidence="2" id="KW-1185">Reference proteome</keyword>
<dbReference type="Proteomes" id="UP000188605">
    <property type="component" value="Unassembled WGS sequence"/>
</dbReference>
<accession>A0ACC8XE81</accession>
<name>A0ACC8XE81_9FIRM</name>
<evidence type="ECO:0000313" key="2">
    <source>
        <dbReference type="Proteomes" id="UP000188605"/>
    </source>
</evidence>
<gene>
    <name evidence="1" type="ORF">AN396_03785</name>
</gene>
<protein>
    <submittedName>
        <fullName evidence="1">Uncharacterized protein</fullName>
    </submittedName>
</protein>
<organism evidence="1 2">
    <name type="scientific">Candidatus Epulonipiscium fishelsonii</name>
    <dbReference type="NCBI Taxonomy" id="77094"/>
    <lineage>
        <taxon>Bacteria</taxon>
        <taxon>Bacillati</taxon>
        <taxon>Bacillota</taxon>
        <taxon>Clostridia</taxon>
        <taxon>Lachnospirales</taxon>
        <taxon>Lachnospiraceae</taxon>
        <taxon>Candidatus Epulonipiscium</taxon>
    </lineage>
</organism>
<comment type="caution">
    <text evidence="1">The sequence shown here is derived from an EMBL/GenBank/DDBJ whole genome shotgun (WGS) entry which is preliminary data.</text>
</comment>
<sequence length="379" mass="42143">MLLIKNATIHNGKKQIFKNTDILVKNGIISSIGKNIHIQAEVIDATNKVVIPGFIDPLNVYGTRGLFRENDGSENTDPILPQMDIIYSMDQDGMNFQELYTYGITSSGITPGPQNVMGGQMGVFKTYGRNPYKMLIKEKVGMAVNLTNAPKNLYGKRSVMPMTRMGVFALFESAIKKAMEYDSEKDYDAKCEALMPVINGEMPIFVSCYTKMEMKSTEHMLKQFPKIKVVYVGAYGIDRDFEPVKTKKSPLILGDLTSAMSSINQHINFEDIEDMMNDGAVIACGNAGEYYASGKENLLWNALLWHKGGVSAENVLSAITYNPAKILGVDDRVGTIEIGKDADIAIWSNNPITTYNAQLVAIYQNGENLLTKEKYRSCW</sequence>
<dbReference type="EMBL" id="LJDB01000040">
    <property type="protein sequence ID" value="ONI41219.1"/>
    <property type="molecule type" value="Genomic_DNA"/>
</dbReference>
<evidence type="ECO:0000313" key="1">
    <source>
        <dbReference type="EMBL" id="ONI41219.1"/>
    </source>
</evidence>